<dbReference type="Proteomes" id="UP000218968">
    <property type="component" value="Chromosome"/>
</dbReference>
<evidence type="ECO:0000259" key="1">
    <source>
        <dbReference type="Pfam" id="PF12395"/>
    </source>
</evidence>
<evidence type="ECO:0000313" key="2">
    <source>
        <dbReference type="EMBL" id="ATD66667.1"/>
    </source>
</evidence>
<dbReference type="EMBL" id="CP023406">
    <property type="protein sequence ID" value="ATD66667.1"/>
    <property type="molecule type" value="Genomic_DNA"/>
</dbReference>
<name>A0A290XC02_9GAMM</name>
<proteinExistence type="predicted"/>
<sequence length="111" mass="12111">MAGPVEKSALAAMLDSVEVGQEARDAIERLDERDLQLIDGAILTALDREWKQAGLITAGVMIAAPDEYEELPEAFYALRIRALAEAARIETRGDPAVLKTLQIRLAAHGER</sequence>
<gene>
    <name evidence="2" type="ORF">CNR27_03715</name>
</gene>
<dbReference type="AlphaFoldDB" id="A0A290XC02"/>
<feature type="domain" description="DUF3658" evidence="1">
    <location>
        <begin position="31"/>
        <end position="99"/>
    </location>
</feature>
<protein>
    <recommendedName>
        <fullName evidence="1">DUF3658 domain-containing protein</fullName>
    </recommendedName>
</protein>
<dbReference type="RefSeq" id="WP_096296994.1">
    <property type="nucleotide sequence ID" value="NZ_CP023406.1"/>
</dbReference>
<organism evidence="2 3">
    <name type="scientific">Luteimonas chenhongjianii</name>
    <dbReference type="NCBI Taxonomy" id="2006110"/>
    <lineage>
        <taxon>Bacteria</taxon>
        <taxon>Pseudomonadati</taxon>
        <taxon>Pseudomonadota</taxon>
        <taxon>Gammaproteobacteria</taxon>
        <taxon>Lysobacterales</taxon>
        <taxon>Lysobacteraceae</taxon>
        <taxon>Luteimonas</taxon>
    </lineage>
</organism>
<evidence type="ECO:0000313" key="3">
    <source>
        <dbReference type="Proteomes" id="UP000218968"/>
    </source>
</evidence>
<accession>A0A290XC02</accession>
<dbReference type="Pfam" id="PF12395">
    <property type="entry name" value="DUF3658"/>
    <property type="match status" value="1"/>
</dbReference>
<dbReference type="OrthoDB" id="5985500at2"/>
<reference evidence="3" key="1">
    <citation type="submission" date="2017-09" db="EMBL/GenBank/DDBJ databases">
        <title>Luteimonas liuhanmingii sp.nov., isolated from the intestinal contents of Tibetan Plateau Pika in Yushu, Qinghai Province, China.</title>
        <authorList>
            <person name="Gui Z."/>
        </authorList>
    </citation>
    <scope>NUCLEOTIDE SEQUENCE [LARGE SCALE GENOMIC DNA]</scope>
    <source>
        <strain evidence="3">100111</strain>
    </source>
</reference>
<keyword evidence="3" id="KW-1185">Reference proteome</keyword>
<dbReference type="InterPro" id="IPR022123">
    <property type="entry name" value="DUF3658"/>
</dbReference>
<dbReference type="KEGG" id="lum:CNR27_03715"/>